<dbReference type="EMBL" id="CP045226">
    <property type="protein sequence ID" value="QFS46930.1"/>
    <property type="molecule type" value="Genomic_DNA"/>
</dbReference>
<sequence length="41" mass="4499">MGTCTERLVPSELVLSVAEVAEVSRSIGHLQLVRTHHLTND</sequence>
<organism evidence="1 2">
    <name type="scientific">Nostoc sphaeroides CCNUC1</name>
    <dbReference type="NCBI Taxonomy" id="2653204"/>
    <lineage>
        <taxon>Bacteria</taxon>
        <taxon>Bacillati</taxon>
        <taxon>Cyanobacteriota</taxon>
        <taxon>Cyanophyceae</taxon>
        <taxon>Nostocales</taxon>
        <taxon>Nostocaceae</taxon>
        <taxon>Nostoc</taxon>
    </lineage>
</organism>
<dbReference type="AlphaFoldDB" id="A0A5P8W2R0"/>
<keyword evidence="2" id="KW-1185">Reference proteome</keyword>
<evidence type="ECO:0000313" key="1">
    <source>
        <dbReference type="EMBL" id="QFS46930.1"/>
    </source>
</evidence>
<dbReference type="Proteomes" id="UP000326678">
    <property type="component" value="Chromosome Gxm1"/>
</dbReference>
<reference evidence="1 2" key="1">
    <citation type="submission" date="2019-10" db="EMBL/GenBank/DDBJ databases">
        <title>Genomic and transcriptomic insights into the perfect genentic adaptation of a filamentous nitrogen-fixing cyanobacterium to rice fields.</title>
        <authorList>
            <person name="Chen Z."/>
        </authorList>
    </citation>
    <scope>NUCLEOTIDE SEQUENCE [LARGE SCALE GENOMIC DNA]</scope>
    <source>
        <strain evidence="1">CCNUC1</strain>
    </source>
</reference>
<proteinExistence type="predicted"/>
<evidence type="ECO:0000313" key="2">
    <source>
        <dbReference type="Proteomes" id="UP000326678"/>
    </source>
</evidence>
<protein>
    <submittedName>
        <fullName evidence="1">Uncharacterized protein</fullName>
    </submittedName>
</protein>
<name>A0A5P8W2R0_9NOSO</name>
<dbReference type="KEGG" id="nsh:GXM_04411"/>
<gene>
    <name evidence="1" type="ORF">GXM_04411</name>
</gene>
<accession>A0A5P8W2R0</accession>